<proteinExistence type="predicted"/>
<dbReference type="OrthoDB" id="7250310at2759"/>
<dbReference type="Proteomes" id="UP000184073">
    <property type="component" value="Unassembled WGS sequence"/>
</dbReference>
<feature type="compositionally biased region" description="Gly residues" evidence="1">
    <location>
        <begin position="681"/>
        <end position="690"/>
    </location>
</feature>
<dbReference type="RefSeq" id="XP_040666567.1">
    <property type="nucleotide sequence ID" value="XM_040818347.1"/>
</dbReference>
<dbReference type="GeneID" id="63733858"/>
<name>A0A1L9PH74_ASPVE</name>
<sequence>MRFNLGGLALLAAVTFCAADASTSPSCQDRTKYTLDRVVPSKDQTSGTIKCCPEGTEFDGKTCSIAVAKCPDGTRRDGDRCISHEPPTCKGPYKPVDGECVTEANPTCEPPTEYHNGHCVIQNASCPFGFHQEGKVCVSRKTPRCGPNEHFNDHACASDDGPTCENGAKHVNGKCVDYEKPYCEGDATFDETLRKCLSNIKPTCPEGFTPKNGQCVSKHEPYCNVGTYNRKTQTCDNVKEEPECPDGTRPQGKHCVQRDPPTCPQEGFVLSTNSYDGSTRCCPRGMGWTGSVCSTKPIDGKCPDGSAPIKGWCHSSVHPHPTCPDQYTLDKSRTHCVWKSVPKCPGNSIPEHGKCVVKTGRECPDGSVPDGDECVFPDPPVCKGDHTRLVDNVCYDTREPKCGENASWDNEHCVSDKDIAYCKEGVLQYGDCVTRGRPTCHEGTHIHGKHCISDEIPQCKEGVLNDDGTCTTSVTPTCPDGSRLHGGKCVGGRPSCSTGFHLNNEHCESNEGPDCNNGFRYVNGKCRRISEEDCGDGYNLVNGDCISVEEPKCGELRFNGTACVGEQARCPQGTYPDGNDCVSLSEPSCPTGFKPHNGRCVSVTVTPKCPDGTRPDPDTQDCVSITKPVCASDLEVYSNGHCILGSGGCVDFQYCSTVREGTTHHDRHGGSSSGTINFGNNHGGSSGGAINGDRKHGGSSEGTINTDKKHGGSSEGTLNL</sequence>
<feature type="chain" id="PRO_5013064042" evidence="2">
    <location>
        <begin position="20"/>
        <end position="720"/>
    </location>
</feature>
<evidence type="ECO:0000313" key="4">
    <source>
        <dbReference type="Proteomes" id="UP000184073"/>
    </source>
</evidence>
<dbReference type="VEuPathDB" id="FungiDB:ASPVEDRAFT_885364"/>
<protein>
    <submittedName>
        <fullName evidence="3">Uncharacterized protein</fullName>
    </submittedName>
</protein>
<keyword evidence="4" id="KW-1185">Reference proteome</keyword>
<accession>A0A1L9PH74</accession>
<reference evidence="4" key="1">
    <citation type="journal article" date="2017" name="Genome Biol.">
        <title>Comparative genomics reveals high biological diversity and specific adaptations in the industrially and medically important fungal genus Aspergillus.</title>
        <authorList>
            <person name="de Vries R.P."/>
            <person name="Riley R."/>
            <person name="Wiebenga A."/>
            <person name="Aguilar-Osorio G."/>
            <person name="Amillis S."/>
            <person name="Uchima C.A."/>
            <person name="Anderluh G."/>
            <person name="Asadollahi M."/>
            <person name="Askin M."/>
            <person name="Barry K."/>
            <person name="Battaglia E."/>
            <person name="Bayram O."/>
            <person name="Benocci T."/>
            <person name="Braus-Stromeyer S.A."/>
            <person name="Caldana C."/>
            <person name="Canovas D."/>
            <person name="Cerqueira G.C."/>
            <person name="Chen F."/>
            <person name="Chen W."/>
            <person name="Choi C."/>
            <person name="Clum A."/>
            <person name="Dos Santos R.A."/>
            <person name="Damasio A.R."/>
            <person name="Diallinas G."/>
            <person name="Emri T."/>
            <person name="Fekete E."/>
            <person name="Flipphi M."/>
            <person name="Freyberg S."/>
            <person name="Gallo A."/>
            <person name="Gournas C."/>
            <person name="Habgood R."/>
            <person name="Hainaut M."/>
            <person name="Harispe M.L."/>
            <person name="Henrissat B."/>
            <person name="Hilden K.S."/>
            <person name="Hope R."/>
            <person name="Hossain A."/>
            <person name="Karabika E."/>
            <person name="Karaffa L."/>
            <person name="Karanyi Z."/>
            <person name="Krasevec N."/>
            <person name="Kuo A."/>
            <person name="Kusch H."/>
            <person name="LaButti K."/>
            <person name="Lagendijk E.L."/>
            <person name="Lapidus A."/>
            <person name="Levasseur A."/>
            <person name="Lindquist E."/>
            <person name="Lipzen A."/>
            <person name="Logrieco A.F."/>
            <person name="MacCabe A."/>
            <person name="Maekelae M.R."/>
            <person name="Malavazi I."/>
            <person name="Melin P."/>
            <person name="Meyer V."/>
            <person name="Mielnichuk N."/>
            <person name="Miskei M."/>
            <person name="Molnar A.P."/>
            <person name="Mule G."/>
            <person name="Ngan C.Y."/>
            <person name="Orejas M."/>
            <person name="Orosz E."/>
            <person name="Ouedraogo J.P."/>
            <person name="Overkamp K.M."/>
            <person name="Park H.-S."/>
            <person name="Perrone G."/>
            <person name="Piumi F."/>
            <person name="Punt P.J."/>
            <person name="Ram A.F."/>
            <person name="Ramon A."/>
            <person name="Rauscher S."/>
            <person name="Record E."/>
            <person name="Riano-Pachon D.M."/>
            <person name="Robert V."/>
            <person name="Roehrig J."/>
            <person name="Ruller R."/>
            <person name="Salamov A."/>
            <person name="Salih N.S."/>
            <person name="Samson R.A."/>
            <person name="Sandor E."/>
            <person name="Sanguinetti M."/>
            <person name="Schuetze T."/>
            <person name="Sepcic K."/>
            <person name="Shelest E."/>
            <person name="Sherlock G."/>
            <person name="Sophianopoulou V."/>
            <person name="Squina F.M."/>
            <person name="Sun H."/>
            <person name="Susca A."/>
            <person name="Todd R.B."/>
            <person name="Tsang A."/>
            <person name="Unkles S.E."/>
            <person name="van de Wiele N."/>
            <person name="van Rossen-Uffink D."/>
            <person name="Oliveira J.V."/>
            <person name="Vesth T.C."/>
            <person name="Visser J."/>
            <person name="Yu J.-H."/>
            <person name="Zhou M."/>
            <person name="Andersen M.R."/>
            <person name="Archer D.B."/>
            <person name="Baker S.E."/>
            <person name="Benoit I."/>
            <person name="Brakhage A.A."/>
            <person name="Braus G.H."/>
            <person name="Fischer R."/>
            <person name="Frisvad J.C."/>
            <person name="Goldman G.H."/>
            <person name="Houbraken J."/>
            <person name="Oakley B."/>
            <person name="Pocsi I."/>
            <person name="Scazzocchio C."/>
            <person name="Seiboth B."/>
            <person name="vanKuyk P.A."/>
            <person name="Wortman J."/>
            <person name="Dyer P.S."/>
            <person name="Grigoriev I.V."/>
        </authorList>
    </citation>
    <scope>NUCLEOTIDE SEQUENCE [LARGE SCALE GENOMIC DNA]</scope>
    <source>
        <strain evidence="4">CBS 583.65</strain>
    </source>
</reference>
<gene>
    <name evidence="3" type="ORF">ASPVEDRAFT_885364</name>
</gene>
<dbReference type="AlphaFoldDB" id="A0A1L9PH74"/>
<dbReference type="PANTHER" id="PTHR37157">
    <property type="entry name" value="PRION-LIKE-(Q/N-RICH) DOMAIN-BEARING PROTEIN 25"/>
    <property type="match status" value="1"/>
</dbReference>
<keyword evidence="2" id="KW-0732">Signal</keyword>
<dbReference type="EMBL" id="KV878127">
    <property type="protein sequence ID" value="OJJ00805.1"/>
    <property type="molecule type" value="Genomic_DNA"/>
</dbReference>
<feature type="signal peptide" evidence="2">
    <location>
        <begin position="1"/>
        <end position="19"/>
    </location>
</feature>
<dbReference type="STRING" id="1036611.A0A1L9PH74"/>
<organism evidence="3 4">
    <name type="scientific">Aspergillus versicolor CBS 583.65</name>
    <dbReference type="NCBI Taxonomy" id="1036611"/>
    <lineage>
        <taxon>Eukaryota</taxon>
        <taxon>Fungi</taxon>
        <taxon>Dikarya</taxon>
        <taxon>Ascomycota</taxon>
        <taxon>Pezizomycotina</taxon>
        <taxon>Eurotiomycetes</taxon>
        <taxon>Eurotiomycetidae</taxon>
        <taxon>Eurotiales</taxon>
        <taxon>Aspergillaceae</taxon>
        <taxon>Aspergillus</taxon>
        <taxon>Aspergillus subgen. Nidulantes</taxon>
    </lineage>
</organism>
<evidence type="ECO:0000313" key="3">
    <source>
        <dbReference type="EMBL" id="OJJ00805.1"/>
    </source>
</evidence>
<evidence type="ECO:0000256" key="1">
    <source>
        <dbReference type="SAM" id="MobiDB-lite"/>
    </source>
</evidence>
<dbReference type="PANTHER" id="PTHR37157:SF2">
    <property type="entry name" value="EB DOMAIN-CONTAINING PROTEIN-RELATED"/>
    <property type="match status" value="1"/>
</dbReference>
<feature type="region of interest" description="Disordered" evidence="1">
    <location>
        <begin position="661"/>
        <end position="720"/>
    </location>
</feature>
<evidence type="ECO:0000256" key="2">
    <source>
        <dbReference type="SAM" id="SignalP"/>
    </source>
</evidence>